<dbReference type="InterPro" id="IPR035897">
    <property type="entry name" value="Toll_tir_struct_dom_sf"/>
</dbReference>
<dbReference type="PROSITE" id="PS51534">
    <property type="entry name" value="SEFIR"/>
    <property type="match status" value="1"/>
</dbReference>
<protein>
    <recommendedName>
        <fullName evidence="1">SEFIR domain-containing protein</fullName>
    </recommendedName>
</protein>
<proteinExistence type="predicted"/>
<dbReference type="SUPFAM" id="SSF52200">
    <property type="entry name" value="Toll/Interleukin receptor TIR domain"/>
    <property type="match status" value="1"/>
</dbReference>
<feature type="domain" description="SEFIR" evidence="1">
    <location>
        <begin position="10"/>
        <end position="151"/>
    </location>
</feature>
<dbReference type="EMBL" id="BSSD01000004">
    <property type="protein sequence ID" value="GLW91939.1"/>
    <property type="molecule type" value="Genomic_DNA"/>
</dbReference>
<dbReference type="Pfam" id="PF08357">
    <property type="entry name" value="SEFIR"/>
    <property type="match status" value="1"/>
</dbReference>
<accession>A0A9W6V9G2</accession>
<evidence type="ECO:0000313" key="3">
    <source>
        <dbReference type="Proteomes" id="UP001165042"/>
    </source>
</evidence>
<evidence type="ECO:0000313" key="2">
    <source>
        <dbReference type="EMBL" id="GLW91939.1"/>
    </source>
</evidence>
<dbReference type="Gene3D" id="3.40.50.11530">
    <property type="match status" value="1"/>
</dbReference>
<keyword evidence="3" id="KW-1185">Reference proteome</keyword>
<organism evidence="2 3">
    <name type="scientific">Actinokineospora globicatena</name>
    <dbReference type="NCBI Taxonomy" id="103729"/>
    <lineage>
        <taxon>Bacteria</taxon>
        <taxon>Bacillati</taxon>
        <taxon>Actinomycetota</taxon>
        <taxon>Actinomycetes</taxon>
        <taxon>Pseudonocardiales</taxon>
        <taxon>Pseudonocardiaceae</taxon>
        <taxon>Actinokineospora</taxon>
    </lineage>
</organism>
<name>A0A9W6V9G2_9PSEU</name>
<sequence>MPTALGPRTNPRVFITYAHESSEHKNATLQLAGLLVDNGVDTQLDQWAEGTRIDWSAWAIKEITTADFVLVIASPAYKAVGDGFNAGDVNLGVQAETAVLRDLLHKDRAAWLPKLLPVVLPGRAISDIPYFMQPNVADHYLIDEVSQAGIDSLLRVITNQPRGVRPPLGKVPYLPPHSIPEPEGRVTPSGPMALPAVPEVQWRAVAVGWSEVPSVEVHLVPVGVQPRIQVRDMEPLANQLANLGRQHELFGMGAELDIRSNDQLAKVSLKGYGVQDGLEVLRAGQRSAVFALPKARLGRVLIPEVVAARAAAMIRLLLQADVPVADAYAPAIGLAPLDLTRVGTQADLTANSAQAPLTLGEKAVRFPPEEAYPCALLVADAQNVAEELTARLVAAFRRISH</sequence>
<comment type="caution">
    <text evidence="2">The sequence shown here is derived from an EMBL/GenBank/DDBJ whole genome shotgun (WGS) entry which is preliminary data.</text>
</comment>
<dbReference type="AlphaFoldDB" id="A0A9W6V9G2"/>
<dbReference type="InterPro" id="IPR013568">
    <property type="entry name" value="SEFIR_dom"/>
</dbReference>
<evidence type="ECO:0000259" key="1">
    <source>
        <dbReference type="PROSITE" id="PS51534"/>
    </source>
</evidence>
<gene>
    <name evidence="2" type="ORF">Aglo03_27550</name>
</gene>
<dbReference type="Proteomes" id="UP001165042">
    <property type="component" value="Unassembled WGS sequence"/>
</dbReference>
<reference evidence="2" key="1">
    <citation type="submission" date="2023-02" db="EMBL/GenBank/DDBJ databases">
        <title>Actinokineospora globicatena NBRC 15670.</title>
        <authorList>
            <person name="Ichikawa N."/>
            <person name="Sato H."/>
            <person name="Tonouchi N."/>
        </authorList>
    </citation>
    <scope>NUCLEOTIDE SEQUENCE</scope>
    <source>
        <strain evidence="2">NBRC 15670</strain>
    </source>
</reference>